<organism evidence="1 2">
    <name type="scientific">Caerostris extrusa</name>
    <name type="common">Bark spider</name>
    <name type="synonym">Caerostris bankana</name>
    <dbReference type="NCBI Taxonomy" id="172846"/>
    <lineage>
        <taxon>Eukaryota</taxon>
        <taxon>Metazoa</taxon>
        <taxon>Ecdysozoa</taxon>
        <taxon>Arthropoda</taxon>
        <taxon>Chelicerata</taxon>
        <taxon>Arachnida</taxon>
        <taxon>Araneae</taxon>
        <taxon>Araneomorphae</taxon>
        <taxon>Entelegynae</taxon>
        <taxon>Araneoidea</taxon>
        <taxon>Araneidae</taxon>
        <taxon>Caerostris</taxon>
    </lineage>
</organism>
<accession>A0AAV4N2Q7</accession>
<sequence>MEEAPPVKGHVLSSIKLNSIKTPINTLIKSVLKSKLRRFPLPPQLPATWPHPISGSRHLSMREWFIKEHLGADLSLWRQQDAPMTVQDPWIGIIPHQIEG</sequence>
<gene>
    <name evidence="1" type="ORF">CEXT_271681</name>
</gene>
<dbReference type="AlphaFoldDB" id="A0AAV4N2Q7"/>
<evidence type="ECO:0000313" key="2">
    <source>
        <dbReference type="Proteomes" id="UP001054945"/>
    </source>
</evidence>
<dbReference type="Proteomes" id="UP001054945">
    <property type="component" value="Unassembled WGS sequence"/>
</dbReference>
<dbReference type="EMBL" id="BPLR01002782">
    <property type="protein sequence ID" value="GIX77684.1"/>
    <property type="molecule type" value="Genomic_DNA"/>
</dbReference>
<name>A0AAV4N2Q7_CAEEX</name>
<comment type="caution">
    <text evidence="1">The sequence shown here is derived from an EMBL/GenBank/DDBJ whole genome shotgun (WGS) entry which is preliminary data.</text>
</comment>
<reference evidence="1 2" key="1">
    <citation type="submission" date="2021-06" db="EMBL/GenBank/DDBJ databases">
        <title>Caerostris extrusa draft genome.</title>
        <authorList>
            <person name="Kono N."/>
            <person name="Arakawa K."/>
        </authorList>
    </citation>
    <scope>NUCLEOTIDE SEQUENCE [LARGE SCALE GENOMIC DNA]</scope>
</reference>
<evidence type="ECO:0000313" key="1">
    <source>
        <dbReference type="EMBL" id="GIX77684.1"/>
    </source>
</evidence>
<proteinExistence type="predicted"/>
<keyword evidence="2" id="KW-1185">Reference proteome</keyword>
<protein>
    <submittedName>
        <fullName evidence="1">Uncharacterized protein</fullName>
    </submittedName>
</protein>